<dbReference type="SUPFAM" id="SSF47240">
    <property type="entry name" value="Ferritin-like"/>
    <property type="match status" value="1"/>
</dbReference>
<evidence type="ECO:0000313" key="3">
    <source>
        <dbReference type="Proteomes" id="UP000494205"/>
    </source>
</evidence>
<name>A0A6J5AUK2_9BURK</name>
<dbReference type="Pfam" id="PF04305">
    <property type="entry name" value="DUF455"/>
    <property type="match status" value="1"/>
</dbReference>
<dbReference type="PANTHER" id="PTHR42782">
    <property type="entry name" value="SI:CH73-314G15.3"/>
    <property type="match status" value="1"/>
</dbReference>
<dbReference type="Proteomes" id="UP000494205">
    <property type="component" value="Unassembled WGS sequence"/>
</dbReference>
<feature type="region of interest" description="Disordered" evidence="1">
    <location>
        <begin position="1"/>
        <end position="28"/>
    </location>
</feature>
<dbReference type="CDD" id="cd00657">
    <property type="entry name" value="Ferritin_like"/>
    <property type="match status" value="1"/>
</dbReference>
<feature type="compositionally biased region" description="Basic and acidic residues" evidence="1">
    <location>
        <begin position="1"/>
        <end position="10"/>
    </location>
</feature>
<evidence type="ECO:0008006" key="4">
    <source>
        <dbReference type="Google" id="ProtNLM"/>
    </source>
</evidence>
<sequence length="346" mass="37567">MRSRDEDSQRRLSGKHNTIVVSDRPRPAPLTFQLPVPFSNSLPMMPAVSPAPSAPSARSAPATGSPPLCARTAALGALREADPATKASATRALYAAVLDGSLPCPADLELDEPPELPGRPARPELVEPRKLGRRNMQSPQGRAVLLHALAHIEFNAINLALDAVWRFPGMPAAFYTDWLKVAAEEAYHFSLLSARLAEYGHAYGDFPAHDGLWDMCERTRGDVLARMALVPRTLEARGLDASPPIRARLQQAGDHASAAILDVILRDEIGHVLIGNRWFRHLCDNGGLDSHVTYTRLAEQYRAPKLRGPFNFEARRDAGFDEAELAELTALAGLDGEQTAPSGTTD</sequence>
<accession>A0A6J5AUK2</accession>
<dbReference type="InterPro" id="IPR009078">
    <property type="entry name" value="Ferritin-like_SF"/>
</dbReference>
<gene>
    <name evidence="2" type="ORF">LMG27174_02558</name>
</gene>
<evidence type="ECO:0000313" key="2">
    <source>
        <dbReference type="EMBL" id="CAB3679237.1"/>
    </source>
</evidence>
<evidence type="ECO:0000256" key="1">
    <source>
        <dbReference type="SAM" id="MobiDB-lite"/>
    </source>
</evidence>
<organism evidence="2 3">
    <name type="scientific">Paraburkholderia rhynchosiae</name>
    <dbReference type="NCBI Taxonomy" id="487049"/>
    <lineage>
        <taxon>Bacteria</taxon>
        <taxon>Pseudomonadati</taxon>
        <taxon>Pseudomonadota</taxon>
        <taxon>Betaproteobacteria</taxon>
        <taxon>Burkholderiales</taxon>
        <taxon>Burkholderiaceae</taxon>
        <taxon>Paraburkholderia</taxon>
    </lineage>
</organism>
<proteinExistence type="predicted"/>
<dbReference type="PANTHER" id="PTHR42782:SF4">
    <property type="entry name" value="DUF455 DOMAIN-CONTAINING PROTEIN"/>
    <property type="match status" value="1"/>
</dbReference>
<dbReference type="InterPro" id="IPR007402">
    <property type="entry name" value="DUF455"/>
</dbReference>
<protein>
    <recommendedName>
        <fullName evidence="4">DUF455 domain-containing protein</fullName>
    </recommendedName>
</protein>
<reference evidence="2 3" key="1">
    <citation type="submission" date="2020-04" db="EMBL/GenBank/DDBJ databases">
        <authorList>
            <person name="De Canck E."/>
        </authorList>
    </citation>
    <scope>NUCLEOTIDE SEQUENCE [LARGE SCALE GENOMIC DNA]</scope>
    <source>
        <strain evidence="2 3">LMG 27174</strain>
    </source>
</reference>
<dbReference type="AlphaFoldDB" id="A0A6J5AUK2"/>
<dbReference type="EMBL" id="CADIJZ010000008">
    <property type="protein sequence ID" value="CAB3679237.1"/>
    <property type="molecule type" value="Genomic_DNA"/>
</dbReference>